<evidence type="ECO:0000256" key="3">
    <source>
        <dbReference type="ARBA" id="ARBA00022475"/>
    </source>
</evidence>
<feature type="transmembrane region" description="Helical" evidence="7">
    <location>
        <begin position="417"/>
        <end position="437"/>
    </location>
</feature>
<feature type="transmembrane region" description="Helical" evidence="7">
    <location>
        <begin position="48"/>
        <end position="69"/>
    </location>
</feature>
<dbReference type="InterPro" id="IPR050833">
    <property type="entry name" value="Poly_Biosynth_Transport"/>
</dbReference>
<dbReference type="EMBL" id="JAPCID010000015">
    <property type="protein sequence ID" value="MDA0138383.1"/>
    <property type="molecule type" value="Genomic_DNA"/>
</dbReference>
<evidence type="ECO:0000256" key="6">
    <source>
        <dbReference type="ARBA" id="ARBA00023136"/>
    </source>
</evidence>
<keyword evidence="9" id="KW-1185">Reference proteome</keyword>
<feature type="transmembrane region" description="Helical" evidence="7">
    <location>
        <begin position="89"/>
        <end position="110"/>
    </location>
</feature>
<comment type="similarity">
    <text evidence="2">Belongs to the polysaccharide synthase family.</text>
</comment>
<feature type="transmembrane region" description="Helical" evidence="7">
    <location>
        <begin position="149"/>
        <end position="168"/>
    </location>
</feature>
<accession>A0ABT4RIK0</accession>
<feature type="transmembrane region" description="Helical" evidence="7">
    <location>
        <begin position="443"/>
        <end position="463"/>
    </location>
</feature>
<comment type="caution">
    <text evidence="8">The sequence shown here is derived from an EMBL/GenBank/DDBJ whole genome shotgun (WGS) entry which is preliminary data.</text>
</comment>
<evidence type="ECO:0000256" key="1">
    <source>
        <dbReference type="ARBA" id="ARBA00004651"/>
    </source>
</evidence>
<feature type="transmembrane region" description="Helical" evidence="7">
    <location>
        <begin position="174"/>
        <end position="194"/>
    </location>
</feature>
<evidence type="ECO:0000256" key="5">
    <source>
        <dbReference type="ARBA" id="ARBA00022989"/>
    </source>
</evidence>
<comment type="subcellular location">
    <subcellularLocation>
        <location evidence="1">Cell membrane</location>
        <topology evidence="1">Multi-pass membrane protein</topology>
    </subcellularLocation>
</comment>
<keyword evidence="5 7" id="KW-1133">Transmembrane helix</keyword>
<gene>
    <name evidence="8" type="ORF">OJ962_12850</name>
</gene>
<protein>
    <submittedName>
        <fullName evidence="8">Oligosaccharide flippase family protein</fullName>
    </submittedName>
</protein>
<dbReference type="Proteomes" id="UP001147700">
    <property type="component" value="Unassembled WGS sequence"/>
</dbReference>
<keyword evidence="4 7" id="KW-0812">Transmembrane</keyword>
<feature type="transmembrane region" description="Helical" evidence="7">
    <location>
        <begin position="358"/>
        <end position="378"/>
    </location>
</feature>
<evidence type="ECO:0000313" key="8">
    <source>
        <dbReference type="EMBL" id="MDA0138383.1"/>
    </source>
</evidence>
<name>A0ABT4RIK0_9ACTN</name>
<proteinExistence type="inferred from homology"/>
<dbReference type="PANTHER" id="PTHR30250">
    <property type="entry name" value="PST FAMILY PREDICTED COLANIC ACID TRANSPORTER"/>
    <property type="match status" value="1"/>
</dbReference>
<feature type="transmembrane region" description="Helical" evidence="7">
    <location>
        <begin position="384"/>
        <end position="405"/>
    </location>
</feature>
<sequence>MGQELSSSVIRRRAKSGIFFVGSWGVMNLIVGFGGNIVLARLLEPRDFGIVAIGATLMMFTTSIADGGLGSGLIRREHDPDKPELRATLALQLTLTSTLAVLAAAIGWLVGGAGLVVAMMMLALPVAAFQTPGRVVLSRAMRFKALSTTEAVCNLLYYVWSIGLVVFFDAGVWALASAVVIRALTLAVGITAVARHGVLIPSFSAASRLRPVIAFGLRFQGVSLAGMLREQGLNAGIAAIAGVGTLGFWTLTKRLLELPALMFEPLHRVSFPLLSRVLADKQDPARMLDRGVAVASTASGVVLVGMACSAQELVPFVFGEQWRAVGEIIPWICGSLLVAGPLSVVAVGFLYASDAPHVVLWSTVIHTAVLFAVAFPLLDVVGPAAIGVGSLAGAIVDAAIMARAISQRSSARPLDGLLPTVAVAVVAAAAGLAVSAWAGNGVLAGIAAGATGAMVYLVVMAIVRRAVVTDTLRLIGDAVRSGLTKETPLAAGEAS</sequence>
<feature type="transmembrane region" description="Helical" evidence="7">
    <location>
        <begin position="116"/>
        <end position="137"/>
    </location>
</feature>
<keyword evidence="3" id="KW-1003">Cell membrane</keyword>
<keyword evidence="6 7" id="KW-0472">Membrane</keyword>
<evidence type="ECO:0000313" key="9">
    <source>
        <dbReference type="Proteomes" id="UP001147700"/>
    </source>
</evidence>
<reference evidence="8" key="1">
    <citation type="submission" date="2022-10" db="EMBL/GenBank/DDBJ databases">
        <title>The WGS of Solirubrobacter sp. CPCC 204708.</title>
        <authorList>
            <person name="Jiang Z."/>
        </authorList>
    </citation>
    <scope>NUCLEOTIDE SEQUENCE</scope>
    <source>
        <strain evidence="8">CPCC 204708</strain>
    </source>
</reference>
<evidence type="ECO:0000256" key="2">
    <source>
        <dbReference type="ARBA" id="ARBA00007430"/>
    </source>
</evidence>
<dbReference type="PANTHER" id="PTHR30250:SF10">
    <property type="entry name" value="LIPOPOLYSACCHARIDE BIOSYNTHESIS PROTEIN WZXC"/>
    <property type="match status" value="1"/>
</dbReference>
<feature type="transmembrane region" description="Helical" evidence="7">
    <location>
        <begin position="328"/>
        <end position="351"/>
    </location>
</feature>
<feature type="transmembrane region" description="Helical" evidence="7">
    <location>
        <begin position="18"/>
        <end position="42"/>
    </location>
</feature>
<evidence type="ECO:0000256" key="7">
    <source>
        <dbReference type="SAM" id="Phobius"/>
    </source>
</evidence>
<organism evidence="8 9">
    <name type="scientific">Solirubrobacter deserti</name>
    <dbReference type="NCBI Taxonomy" id="2282478"/>
    <lineage>
        <taxon>Bacteria</taxon>
        <taxon>Bacillati</taxon>
        <taxon>Actinomycetota</taxon>
        <taxon>Thermoleophilia</taxon>
        <taxon>Solirubrobacterales</taxon>
        <taxon>Solirubrobacteraceae</taxon>
        <taxon>Solirubrobacter</taxon>
    </lineage>
</organism>
<dbReference type="Pfam" id="PF13440">
    <property type="entry name" value="Polysacc_synt_3"/>
    <property type="match status" value="1"/>
</dbReference>
<evidence type="ECO:0000256" key="4">
    <source>
        <dbReference type="ARBA" id="ARBA00022692"/>
    </source>
</evidence>